<dbReference type="RefSeq" id="XP_007767773.1">
    <property type="nucleotide sequence ID" value="XM_007769583.1"/>
</dbReference>
<evidence type="ECO:0000256" key="1">
    <source>
        <dbReference type="SAM" id="MobiDB-lite"/>
    </source>
</evidence>
<proteinExistence type="predicted"/>
<evidence type="ECO:0000313" key="2">
    <source>
        <dbReference type="EMBL" id="EIW81923.1"/>
    </source>
</evidence>
<feature type="region of interest" description="Disordered" evidence="1">
    <location>
        <begin position="1"/>
        <end position="31"/>
    </location>
</feature>
<dbReference type="KEGG" id="cput:CONPUDRAFT_164638"/>
<dbReference type="AlphaFoldDB" id="A0A5M3MRZ6"/>
<comment type="caution">
    <text evidence="2">The sequence shown here is derived from an EMBL/GenBank/DDBJ whole genome shotgun (WGS) entry which is preliminary data.</text>
</comment>
<organism evidence="2 3">
    <name type="scientific">Coniophora puteana (strain RWD-64-598)</name>
    <name type="common">Brown rot fungus</name>
    <dbReference type="NCBI Taxonomy" id="741705"/>
    <lineage>
        <taxon>Eukaryota</taxon>
        <taxon>Fungi</taxon>
        <taxon>Dikarya</taxon>
        <taxon>Basidiomycota</taxon>
        <taxon>Agaricomycotina</taxon>
        <taxon>Agaricomycetes</taxon>
        <taxon>Agaricomycetidae</taxon>
        <taxon>Boletales</taxon>
        <taxon>Coniophorineae</taxon>
        <taxon>Coniophoraceae</taxon>
        <taxon>Coniophora</taxon>
    </lineage>
</organism>
<feature type="compositionally biased region" description="Low complexity" evidence="1">
    <location>
        <begin position="416"/>
        <end position="447"/>
    </location>
</feature>
<reference evidence="3" key="1">
    <citation type="journal article" date="2012" name="Science">
        <title>The Paleozoic origin of enzymatic lignin decomposition reconstructed from 31 fungal genomes.</title>
        <authorList>
            <person name="Floudas D."/>
            <person name="Binder M."/>
            <person name="Riley R."/>
            <person name="Barry K."/>
            <person name="Blanchette R.A."/>
            <person name="Henrissat B."/>
            <person name="Martinez A.T."/>
            <person name="Otillar R."/>
            <person name="Spatafora J.W."/>
            <person name="Yadav J.S."/>
            <person name="Aerts A."/>
            <person name="Benoit I."/>
            <person name="Boyd A."/>
            <person name="Carlson A."/>
            <person name="Copeland A."/>
            <person name="Coutinho P.M."/>
            <person name="de Vries R.P."/>
            <person name="Ferreira P."/>
            <person name="Findley K."/>
            <person name="Foster B."/>
            <person name="Gaskell J."/>
            <person name="Glotzer D."/>
            <person name="Gorecki P."/>
            <person name="Heitman J."/>
            <person name="Hesse C."/>
            <person name="Hori C."/>
            <person name="Igarashi K."/>
            <person name="Jurgens J.A."/>
            <person name="Kallen N."/>
            <person name="Kersten P."/>
            <person name="Kohler A."/>
            <person name="Kuees U."/>
            <person name="Kumar T.K.A."/>
            <person name="Kuo A."/>
            <person name="LaButti K."/>
            <person name="Larrondo L.F."/>
            <person name="Lindquist E."/>
            <person name="Ling A."/>
            <person name="Lombard V."/>
            <person name="Lucas S."/>
            <person name="Lundell T."/>
            <person name="Martin R."/>
            <person name="McLaughlin D.J."/>
            <person name="Morgenstern I."/>
            <person name="Morin E."/>
            <person name="Murat C."/>
            <person name="Nagy L.G."/>
            <person name="Nolan M."/>
            <person name="Ohm R.A."/>
            <person name="Patyshakuliyeva A."/>
            <person name="Rokas A."/>
            <person name="Ruiz-Duenas F.J."/>
            <person name="Sabat G."/>
            <person name="Salamov A."/>
            <person name="Samejima M."/>
            <person name="Schmutz J."/>
            <person name="Slot J.C."/>
            <person name="St John F."/>
            <person name="Stenlid J."/>
            <person name="Sun H."/>
            <person name="Sun S."/>
            <person name="Syed K."/>
            <person name="Tsang A."/>
            <person name="Wiebenga A."/>
            <person name="Young D."/>
            <person name="Pisabarro A."/>
            <person name="Eastwood D.C."/>
            <person name="Martin F."/>
            <person name="Cullen D."/>
            <person name="Grigoriev I.V."/>
            <person name="Hibbett D.S."/>
        </authorList>
    </citation>
    <scope>NUCLEOTIDE SEQUENCE [LARGE SCALE GENOMIC DNA]</scope>
    <source>
        <strain evidence="3">RWD-64-598 SS2</strain>
    </source>
</reference>
<dbReference type="EMBL" id="JH711577">
    <property type="protein sequence ID" value="EIW81923.1"/>
    <property type="molecule type" value="Genomic_DNA"/>
</dbReference>
<feature type="compositionally biased region" description="Polar residues" evidence="1">
    <location>
        <begin position="359"/>
        <end position="368"/>
    </location>
</feature>
<feature type="region of interest" description="Disordered" evidence="1">
    <location>
        <begin position="234"/>
        <end position="338"/>
    </location>
</feature>
<feature type="compositionally biased region" description="Low complexity" evidence="1">
    <location>
        <begin position="328"/>
        <end position="338"/>
    </location>
</feature>
<feature type="compositionally biased region" description="Pro residues" evidence="1">
    <location>
        <begin position="382"/>
        <end position="397"/>
    </location>
</feature>
<keyword evidence="3" id="KW-1185">Reference proteome</keyword>
<accession>A0A5M3MRZ6</accession>
<name>A0A5M3MRZ6_CONPW</name>
<feature type="region of interest" description="Disordered" evidence="1">
    <location>
        <begin position="359"/>
        <end position="449"/>
    </location>
</feature>
<protein>
    <submittedName>
        <fullName evidence="2">Uncharacterized protein</fullName>
    </submittedName>
</protein>
<feature type="region of interest" description="Disordered" evidence="1">
    <location>
        <begin position="69"/>
        <end position="157"/>
    </location>
</feature>
<dbReference type="OMA" id="EREKANC"/>
<feature type="compositionally biased region" description="Polar residues" evidence="1">
    <location>
        <begin position="139"/>
        <end position="154"/>
    </location>
</feature>
<dbReference type="Proteomes" id="UP000053558">
    <property type="component" value="Unassembled WGS sequence"/>
</dbReference>
<feature type="compositionally biased region" description="Low complexity" evidence="1">
    <location>
        <begin position="306"/>
        <end position="319"/>
    </location>
</feature>
<sequence>MSKAHKPSIDSQTHFSAHLPVPARSRVNPHRERLTRLAVQAAYAPENGMYFGPECSDGNLRGLTYLVPPSMDPSPSAEKLARRTDRGYSGSRASLGLSNTEENDEKRTSSCSGGFPQSRPNTAMGPMSPIMEVSEEKTMTSPANSRSHRVSTVPSEHGPRLTALLDELMRANVLAGRLGSETPTKATRNSVVDIVDTIADYNPFSDPGTPVGSPLRAAAAAAAAAAVSPCYASSVLSPSHGLSPAARASNLSRRRAMRTSHERGDSSSFSLPEARKSVITPSRDPSVRLSPVPANEQPLPLPRGFSLPRGSSHLSLSPSPSRPREPFPESSSPSIPRPVGELISAFSLTSYSLLREPTNTLQVKTSNDAKPVPLGRQRSPRTIPPPCSPPREPPPRIPSLAPVSPRSRRSRRRRSSGSPCSMPRYNDSGGSPTSPTPSSTLAPTGTSFGTHLRESDSLILAQSVSALPSTALLSSSTSTSASASVSGPLSALALAPAPAPTPALEFALLLLPSNTLLSLTLPLTVSLHDLLSELYARTSRHYALSTDRADPRGSALRTDEDFRLWVGIQRSQSQSLSRSRDTNNSTVRVVPLVARARPGSEWVAAMV</sequence>
<feature type="compositionally biased region" description="Basic residues" evidence="1">
    <location>
        <begin position="406"/>
        <end position="415"/>
    </location>
</feature>
<gene>
    <name evidence="2" type="ORF">CONPUDRAFT_164638</name>
</gene>
<dbReference type="GeneID" id="19205181"/>
<evidence type="ECO:0000313" key="3">
    <source>
        <dbReference type="Proteomes" id="UP000053558"/>
    </source>
</evidence>